<evidence type="ECO:0000256" key="1">
    <source>
        <dbReference type="SAM" id="MobiDB-lite"/>
    </source>
</evidence>
<feature type="region of interest" description="Disordered" evidence="1">
    <location>
        <begin position="81"/>
        <end position="107"/>
    </location>
</feature>
<name>A0A8S2FHJ0_9BILA</name>
<sequence length="107" mass="12569">MSRTFLNSFSTTKNVMSLAIILILVTHTFTVIQTQPVNDKDMRNSLYEMYKIMRTDPRLQSLSNEQIVLLIHKNVGNKNWPDSVPQQLKKEKNGRKMKYNNIDDRKI</sequence>
<evidence type="ECO:0000313" key="2">
    <source>
        <dbReference type="EMBL" id="CAF1470746.1"/>
    </source>
</evidence>
<comment type="caution">
    <text evidence="2">The sequence shown here is derived from an EMBL/GenBank/DDBJ whole genome shotgun (WGS) entry which is preliminary data.</text>
</comment>
<proteinExistence type="predicted"/>
<evidence type="ECO:0000313" key="3">
    <source>
        <dbReference type="EMBL" id="CAF4262744.1"/>
    </source>
</evidence>
<dbReference type="Proteomes" id="UP000677228">
    <property type="component" value="Unassembled WGS sequence"/>
</dbReference>
<accession>A0A8S2FHJ0</accession>
<dbReference type="Proteomes" id="UP000682733">
    <property type="component" value="Unassembled WGS sequence"/>
</dbReference>
<evidence type="ECO:0000313" key="4">
    <source>
        <dbReference type="Proteomes" id="UP000677228"/>
    </source>
</evidence>
<dbReference type="AlphaFoldDB" id="A0A8S2FHJ0"/>
<gene>
    <name evidence="2" type="ORF">OVA965_LOCUS35645</name>
    <name evidence="3" type="ORF">TMI583_LOCUS36620</name>
</gene>
<dbReference type="EMBL" id="CAJOBA010053214">
    <property type="protein sequence ID" value="CAF4262744.1"/>
    <property type="molecule type" value="Genomic_DNA"/>
</dbReference>
<organism evidence="2 4">
    <name type="scientific">Didymodactylos carnosus</name>
    <dbReference type="NCBI Taxonomy" id="1234261"/>
    <lineage>
        <taxon>Eukaryota</taxon>
        <taxon>Metazoa</taxon>
        <taxon>Spiralia</taxon>
        <taxon>Gnathifera</taxon>
        <taxon>Rotifera</taxon>
        <taxon>Eurotatoria</taxon>
        <taxon>Bdelloidea</taxon>
        <taxon>Philodinida</taxon>
        <taxon>Philodinidae</taxon>
        <taxon>Didymodactylos</taxon>
    </lineage>
</organism>
<dbReference type="EMBL" id="CAJNOK010031320">
    <property type="protein sequence ID" value="CAF1470746.1"/>
    <property type="molecule type" value="Genomic_DNA"/>
</dbReference>
<protein>
    <submittedName>
        <fullName evidence="2">Uncharacterized protein</fullName>
    </submittedName>
</protein>
<reference evidence="2" key="1">
    <citation type="submission" date="2021-02" db="EMBL/GenBank/DDBJ databases">
        <authorList>
            <person name="Nowell W R."/>
        </authorList>
    </citation>
    <scope>NUCLEOTIDE SEQUENCE</scope>
</reference>